<dbReference type="GO" id="GO:0016539">
    <property type="term" value="P:intein-mediated protein splicing"/>
    <property type="evidence" value="ECO:0007669"/>
    <property type="project" value="InterPro"/>
</dbReference>
<dbReference type="InterPro" id="IPR004042">
    <property type="entry name" value="Intein_endonuc_central"/>
</dbReference>
<dbReference type="eggNOG" id="COG1372">
    <property type="taxonomic scope" value="Bacteria"/>
</dbReference>
<dbReference type="Gene3D" id="3.10.28.10">
    <property type="entry name" value="Homing endonucleases"/>
    <property type="match status" value="1"/>
</dbReference>
<dbReference type="Gene3D" id="2.170.16.10">
    <property type="entry name" value="Hedgehog/Intein (Hint) domain"/>
    <property type="match status" value="1"/>
</dbReference>
<dbReference type="Pfam" id="PF14528">
    <property type="entry name" value="LAGLIDADG_3"/>
    <property type="match status" value="1"/>
</dbReference>
<dbReference type="Gene3D" id="3.20.70.20">
    <property type="match status" value="2"/>
</dbReference>
<proteinExistence type="predicted"/>
<dbReference type="PANTHER" id="PTHR43371">
    <property type="entry name" value="VITAMIN B12-DEPENDENT RIBONUCLEOTIDE REDUCTASE"/>
    <property type="match status" value="1"/>
</dbReference>
<keyword evidence="6" id="KW-0170">Cobalt</keyword>
<dbReference type="InterPro" id="IPR036844">
    <property type="entry name" value="Hint_dom_sf"/>
</dbReference>
<keyword evidence="5" id="KW-0560">Oxidoreductase</keyword>
<evidence type="ECO:0000256" key="4">
    <source>
        <dbReference type="ARBA" id="ARBA00023000"/>
    </source>
</evidence>
<dbReference type="Gene3D" id="3.90.1390.10">
    <property type="entry name" value="b-12 dependent (class ii) ribonucleotide reductase, chain A, domain 3"/>
    <property type="match status" value="2"/>
</dbReference>
<dbReference type="InterPro" id="IPR000788">
    <property type="entry name" value="RNR_lg_C"/>
</dbReference>
<dbReference type="PATRIC" id="fig|883156.3.peg.516"/>
<keyword evidence="9" id="KW-1185">Reference proteome</keyword>
<gene>
    <name evidence="8" type="ORF">HMPREF9282_00522</name>
</gene>
<dbReference type="GO" id="GO:0031419">
    <property type="term" value="F:cobalamin binding"/>
    <property type="evidence" value="ECO:0007669"/>
    <property type="project" value="UniProtKB-KW"/>
</dbReference>
<dbReference type="eggNOG" id="COG0209">
    <property type="taxonomic scope" value="Bacteria"/>
</dbReference>
<evidence type="ECO:0000259" key="7">
    <source>
        <dbReference type="PROSITE" id="PS50819"/>
    </source>
</evidence>
<dbReference type="AlphaFoldDB" id="K9DMW6"/>
<dbReference type="Proteomes" id="UP000009891">
    <property type="component" value="Unassembled WGS sequence"/>
</dbReference>
<accession>K9DMW6</accession>
<evidence type="ECO:0000256" key="5">
    <source>
        <dbReference type="ARBA" id="ARBA00023002"/>
    </source>
</evidence>
<keyword evidence="3" id="KW-0068">Autocatalytic cleavage</keyword>
<evidence type="ECO:0000256" key="3">
    <source>
        <dbReference type="ARBA" id="ARBA00022813"/>
    </source>
</evidence>
<dbReference type="EMBL" id="AHAF01000003">
    <property type="protein sequence ID" value="EKU78725.1"/>
    <property type="molecule type" value="Genomic_DNA"/>
</dbReference>
<dbReference type="HOGENOM" id="CLU_381271_0_0_9"/>
<dbReference type="InterPro" id="IPR050862">
    <property type="entry name" value="RdRp_reductase_class-2"/>
</dbReference>
<dbReference type="PANTHER" id="PTHR43371:SF1">
    <property type="entry name" value="RIBONUCLEOSIDE-DIPHOSPHATE REDUCTASE"/>
    <property type="match status" value="1"/>
</dbReference>
<evidence type="ECO:0000256" key="2">
    <source>
        <dbReference type="ARBA" id="ARBA00022628"/>
    </source>
</evidence>
<dbReference type="InterPro" id="IPR004860">
    <property type="entry name" value="LAGLIDADG_dom"/>
</dbReference>
<dbReference type="STRING" id="883156.HMPREF9282_00522"/>
<dbReference type="InterPro" id="IPR006141">
    <property type="entry name" value="Intein_N"/>
</dbReference>
<dbReference type="SUPFAM" id="SSF51998">
    <property type="entry name" value="PFL-like glycyl radical enzymes"/>
    <property type="match status" value="1"/>
</dbReference>
<evidence type="ECO:0000256" key="6">
    <source>
        <dbReference type="ARBA" id="ARBA00023285"/>
    </source>
</evidence>
<name>K9DMW6_9FIRM</name>
<dbReference type="Pfam" id="PF02867">
    <property type="entry name" value="Ribonuc_red_lgC"/>
    <property type="match status" value="1"/>
</dbReference>
<reference evidence="8 9" key="1">
    <citation type="submission" date="2012-09" db="EMBL/GenBank/DDBJ databases">
        <title>The Genome Sequence of Veillonella ratti ACS-216-V-COL6B.</title>
        <authorList>
            <consortium name="The Broad Institute Genome Sequencing Platform"/>
            <person name="Earl A."/>
            <person name="Ward D."/>
            <person name="Feldgarden M."/>
            <person name="Gevers D."/>
            <person name="Saerens B."/>
            <person name="Vaneechoutte M."/>
            <person name="Walker B."/>
            <person name="Young S.K."/>
            <person name="Zeng Q."/>
            <person name="Gargeya S."/>
            <person name="Fitzgerald M."/>
            <person name="Haas B."/>
            <person name="Abouelleil A."/>
            <person name="Alvarado L."/>
            <person name="Arachchi H.M."/>
            <person name="Berlin A."/>
            <person name="Chapman S.B."/>
            <person name="Goldberg J."/>
            <person name="Griggs A."/>
            <person name="Gujja S."/>
            <person name="Hansen M."/>
            <person name="Howarth C."/>
            <person name="Imamovic A."/>
            <person name="Larimer J."/>
            <person name="McCowen C."/>
            <person name="Montmayeur A."/>
            <person name="Murphy C."/>
            <person name="Neiman D."/>
            <person name="Pearson M."/>
            <person name="Priest M."/>
            <person name="Roberts A."/>
            <person name="Saif S."/>
            <person name="Shea T."/>
            <person name="Sisk P."/>
            <person name="Sykes S."/>
            <person name="Wortman J."/>
            <person name="Nusbaum C."/>
            <person name="Birren B."/>
        </authorList>
    </citation>
    <scope>NUCLEOTIDE SEQUENCE [LARGE SCALE GENOMIC DNA]</scope>
    <source>
        <strain evidence="8 9">ACS-216-V-Col6b</strain>
    </source>
</reference>
<sequence>MVRRTAEIAIISPKDEDCINAKRNLTEDKFHRYMSNNSVYLEEQPTKEELTAIFDSIRECGEPGFINVAEAKRRRPDFAGMNPCVSGDTQILTEQYGYIPIQDIVDMPIKVWNGYEMSEVTPRVTGYDQPMLQISFSNGSTVKCTDYHTFVLKDDVRVEARDLQLGDKLEKCGYPVITSYQCTSLFDEKSAEPYVAGFYAGDGLTSKPLIWLYDKKRELKSEFERLGCVVLEGEERDTVRVIGKVQKHQVPLVGDSVANRLEWLAGLIDSDGTLNSEDGAIAIYSVNRDFLVEVMCMLQTLGATGTVSLSSNDGERLMPANDGTGEKKEYFCNKCYRLTISSYYVKQLMDLGLNTRRVTLVASPNRNASRFITVTEIKRIENAPVVYCFTEPKNHTGMFNGIMAGQCAEIILPPNAVCNLTTINLTAFVNDDGLVDWDGLFGALKLSARAGYRMTCLDLELPEWNEIHHRDRLLGCSLTGYQDFLGMVKDFDKGKEERFLHVLRDIINYNADNYADELGTPHSLLKTAVKPEGTLSLVANGVSPGLHFQHSPYFIRRIRVNASDPLAKTAIKLGWQIHPEVGQTMEDATTLVIDFPCKSPSKKTKFDVSAIEQLDIYRMFQEYYTEQNTSNTISVRPDEWEEVVEYIYAHWNDILAVSFLELNSTYYPLLPYEECTKEEYEELKGKMKPFDPELLNNMEVETRNMGKEFEILDDREGCENGVCPIR</sequence>
<dbReference type="InterPro" id="IPR003587">
    <property type="entry name" value="Hint_dom_N"/>
</dbReference>
<evidence type="ECO:0000256" key="1">
    <source>
        <dbReference type="ARBA" id="ARBA00001922"/>
    </source>
</evidence>
<evidence type="ECO:0000313" key="9">
    <source>
        <dbReference type="Proteomes" id="UP000009891"/>
    </source>
</evidence>
<dbReference type="InterPro" id="IPR027434">
    <property type="entry name" value="Homing_endonucl"/>
</dbReference>
<protein>
    <submittedName>
        <fullName evidence="8">Ribonucleoside-triphosphate reductase, adenosylcobalamin-dependent</fullName>
    </submittedName>
</protein>
<dbReference type="NCBIfam" id="TIGR01445">
    <property type="entry name" value="intein_Nterm"/>
    <property type="match status" value="1"/>
</dbReference>
<dbReference type="GO" id="GO:0004748">
    <property type="term" value="F:ribonucleoside-diphosphate reductase activity, thioredoxin disulfide as acceptor"/>
    <property type="evidence" value="ECO:0007669"/>
    <property type="project" value="TreeGrafter"/>
</dbReference>
<organism evidence="8 9">
    <name type="scientific">Veillonella seminalis ACS-216-V-Col6b</name>
    <dbReference type="NCBI Taxonomy" id="883156"/>
    <lineage>
        <taxon>Bacteria</taxon>
        <taxon>Bacillati</taxon>
        <taxon>Bacillota</taxon>
        <taxon>Negativicutes</taxon>
        <taxon>Veillonellales</taxon>
        <taxon>Veillonellaceae</taxon>
        <taxon>Veillonella</taxon>
    </lineage>
</organism>
<comment type="caution">
    <text evidence="8">The sequence shown here is derived from an EMBL/GenBank/DDBJ whole genome shotgun (WGS) entry which is preliminary data.</text>
</comment>
<comment type="cofactor">
    <cofactor evidence="1">
        <name>adenosylcob(III)alamin</name>
        <dbReference type="ChEBI" id="CHEBI:18408"/>
    </cofactor>
</comment>
<feature type="domain" description="DOD-type homing endonuclease" evidence="7">
    <location>
        <begin position="195"/>
        <end position="303"/>
    </location>
</feature>
<dbReference type="PROSITE" id="PS50819">
    <property type="entry name" value="INTEIN_ENDONUCLEASE"/>
    <property type="match status" value="1"/>
</dbReference>
<evidence type="ECO:0000313" key="8">
    <source>
        <dbReference type="EMBL" id="EKU78725.1"/>
    </source>
</evidence>
<dbReference type="SUPFAM" id="SSF51294">
    <property type="entry name" value="Hedgehog/intein (Hint) domain"/>
    <property type="match status" value="1"/>
</dbReference>
<dbReference type="OrthoDB" id="9763270at2"/>
<dbReference type="GO" id="GO:0004519">
    <property type="term" value="F:endonuclease activity"/>
    <property type="evidence" value="ECO:0007669"/>
    <property type="project" value="InterPro"/>
</dbReference>
<dbReference type="PROSITE" id="PS50817">
    <property type="entry name" value="INTEIN_N_TER"/>
    <property type="match status" value="1"/>
</dbReference>
<dbReference type="CDD" id="cd00081">
    <property type="entry name" value="Hint"/>
    <property type="match status" value="1"/>
</dbReference>
<dbReference type="RefSeq" id="WP_006555422.1">
    <property type="nucleotide sequence ID" value="NZ_JH992936.1"/>
</dbReference>
<dbReference type="SUPFAM" id="SSF55608">
    <property type="entry name" value="Homing endonucleases"/>
    <property type="match status" value="1"/>
</dbReference>
<keyword evidence="4" id="KW-0651">Protein splicing</keyword>
<dbReference type="SMART" id="SM00306">
    <property type="entry name" value="HintN"/>
    <property type="match status" value="1"/>
</dbReference>
<keyword evidence="2" id="KW-0846">Cobalamin</keyword>